<name>A0A212JK81_9BACT</name>
<gene>
    <name evidence="1" type="ORF">KM92DES2_11260</name>
</gene>
<reference evidence="1" key="1">
    <citation type="submission" date="2016-04" db="EMBL/GenBank/DDBJ databases">
        <authorList>
            <person name="Evans L.H."/>
            <person name="Alamgir A."/>
            <person name="Owens N."/>
            <person name="Weber N.D."/>
            <person name="Virtaneva K."/>
            <person name="Barbian K."/>
            <person name="Babar A."/>
            <person name="Rosenke K."/>
        </authorList>
    </citation>
    <scope>NUCLEOTIDE SEQUENCE</scope>
    <source>
        <strain evidence="1">92-2</strain>
    </source>
</reference>
<organism evidence="1">
    <name type="scientific">uncultured Desulfovibrio sp</name>
    <dbReference type="NCBI Taxonomy" id="167968"/>
    <lineage>
        <taxon>Bacteria</taxon>
        <taxon>Pseudomonadati</taxon>
        <taxon>Thermodesulfobacteriota</taxon>
        <taxon>Desulfovibrionia</taxon>
        <taxon>Desulfovibrionales</taxon>
        <taxon>Desulfovibrionaceae</taxon>
        <taxon>Desulfovibrio</taxon>
        <taxon>environmental samples</taxon>
    </lineage>
</organism>
<evidence type="ECO:0000313" key="1">
    <source>
        <dbReference type="EMBL" id="SBV99705.1"/>
    </source>
</evidence>
<accession>A0A212JK81</accession>
<dbReference type="EMBL" id="FLUP01000001">
    <property type="protein sequence ID" value="SBV99705.1"/>
    <property type="molecule type" value="Genomic_DNA"/>
</dbReference>
<dbReference type="RefSeq" id="WP_192112217.1">
    <property type="nucleotide sequence ID" value="NZ_CABUEN010000001.1"/>
</dbReference>
<proteinExistence type="predicted"/>
<protein>
    <submittedName>
        <fullName evidence="1">Uncharacterized protein</fullName>
    </submittedName>
</protein>
<sequence>MKISGLNPTPAFAFPAMEKDDNTAASAPSRDVVSLSAPNLLADDEVDGVLDDTMSMISQNPMDALSVHSGLSASRVASLLSL</sequence>
<dbReference type="AlphaFoldDB" id="A0A212JK81"/>